<comment type="similarity">
    <text evidence="1">Belongs to the UPF0065 (bug) family.</text>
</comment>
<evidence type="ECO:0000256" key="1">
    <source>
        <dbReference type="ARBA" id="ARBA00006987"/>
    </source>
</evidence>
<dbReference type="Gene3D" id="3.40.190.150">
    <property type="entry name" value="Bordetella uptake gene, domain 1"/>
    <property type="match status" value="1"/>
</dbReference>
<keyword evidence="4" id="KW-1185">Reference proteome</keyword>
<dbReference type="PIRSF" id="PIRSF017082">
    <property type="entry name" value="YflP"/>
    <property type="match status" value="1"/>
</dbReference>
<dbReference type="SUPFAM" id="SSF53850">
    <property type="entry name" value="Periplasmic binding protein-like II"/>
    <property type="match status" value="1"/>
</dbReference>
<dbReference type="CDD" id="cd13578">
    <property type="entry name" value="PBP2_Bug27"/>
    <property type="match status" value="1"/>
</dbReference>
<dbReference type="Proteomes" id="UP001500975">
    <property type="component" value="Unassembled WGS sequence"/>
</dbReference>
<dbReference type="RefSeq" id="WP_345536047.1">
    <property type="nucleotide sequence ID" value="NZ_BAABGJ010000008.1"/>
</dbReference>
<feature type="signal peptide" evidence="2">
    <location>
        <begin position="1"/>
        <end position="24"/>
    </location>
</feature>
<comment type="caution">
    <text evidence="3">The sequence shown here is derived from an EMBL/GenBank/DDBJ whole genome shotgun (WGS) entry which is preliminary data.</text>
</comment>
<proteinExistence type="inferred from homology"/>
<dbReference type="InterPro" id="IPR042100">
    <property type="entry name" value="Bug_dom1"/>
</dbReference>
<evidence type="ECO:0000313" key="4">
    <source>
        <dbReference type="Proteomes" id="UP001500975"/>
    </source>
</evidence>
<dbReference type="Pfam" id="PF03401">
    <property type="entry name" value="TctC"/>
    <property type="match status" value="1"/>
</dbReference>
<dbReference type="Gene3D" id="3.40.190.10">
    <property type="entry name" value="Periplasmic binding protein-like II"/>
    <property type="match status" value="1"/>
</dbReference>
<dbReference type="EMBL" id="BAABGJ010000008">
    <property type="protein sequence ID" value="GAA4333090.1"/>
    <property type="molecule type" value="Genomic_DNA"/>
</dbReference>
<evidence type="ECO:0000256" key="2">
    <source>
        <dbReference type="SAM" id="SignalP"/>
    </source>
</evidence>
<protein>
    <submittedName>
        <fullName evidence="3">Tripartite tricarboxylate transporter substrate binding protein</fullName>
    </submittedName>
</protein>
<feature type="chain" id="PRO_5045279604" evidence="2">
    <location>
        <begin position="25"/>
        <end position="323"/>
    </location>
</feature>
<sequence length="323" mass="33857">MNPSPLFRRCIAAAIVCIASAAGAAYPDKPIRIIVPYPPGGSVEIVSRVISDRLAQALGQPVVVESKGGAAGNIGAHYVATQPADGYTLIMGTQSTHGTNNLLFKETRHDPVKDFEPITMVAAAPLLLVVNPKVAATDGKSLLQYIAGQKDGVSFGSASTGGGGHLAGERFKKLTGLNLVHVPYKGSGPLRSDLIAGHVPMSFDNMASALPAVQAGQLRALAVTSAARSSVAPDIPTMAEAGFPPVVLDTWYALFAPAGTPKPVVERLNQEVVKILQEPAVAERLRGLGMDVVTTTPEGLRTRVVEDTARYKRIIDDAKIEAQ</sequence>
<organism evidence="3 4">
    <name type="scientific">Variovorax defluvii</name>
    <dbReference type="NCBI Taxonomy" id="913761"/>
    <lineage>
        <taxon>Bacteria</taxon>
        <taxon>Pseudomonadati</taxon>
        <taxon>Pseudomonadota</taxon>
        <taxon>Betaproteobacteria</taxon>
        <taxon>Burkholderiales</taxon>
        <taxon>Comamonadaceae</taxon>
        <taxon>Variovorax</taxon>
    </lineage>
</organism>
<reference evidence="4" key="1">
    <citation type="journal article" date="2019" name="Int. J. Syst. Evol. Microbiol.">
        <title>The Global Catalogue of Microorganisms (GCM) 10K type strain sequencing project: providing services to taxonomists for standard genome sequencing and annotation.</title>
        <authorList>
            <consortium name="The Broad Institute Genomics Platform"/>
            <consortium name="The Broad Institute Genome Sequencing Center for Infectious Disease"/>
            <person name="Wu L."/>
            <person name="Ma J."/>
        </authorList>
    </citation>
    <scope>NUCLEOTIDE SEQUENCE [LARGE SCALE GENOMIC DNA]</scope>
    <source>
        <strain evidence="4">JCM 17804</strain>
    </source>
</reference>
<evidence type="ECO:0000313" key="3">
    <source>
        <dbReference type="EMBL" id="GAA4333090.1"/>
    </source>
</evidence>
<accession>A0ABP8H1R8</accession>
<dbReference type="InterPro" id="IPR005064">
    <property type="entry name" value="BUG"/>
</dbReference>
<dbReference type="PANTHER" id="PTHR42928:SF5">
    <property type="entry name" value="BLR1237 PROTEIN"/>
    <property type="match status" value="1"/>
</dbReference>
<gene>
    <name evidence="3" type="ORF">GCM10023165_08010</name>
</gene>
<keyword evidence="2" id="KW-0732">Signal</keyword>
<dbReference type="PANTHER" id="PTHR42928">
    <property type="entry name" value="TRICARBOXYLATE-BINDING PROTEIN"/>
    <property type="match status" value="1"/>
</dbReference>
<name>A0ABP8H1R8_9BURK</name>